<organism evidence="2 3">
    <name type="scientific">Ostreobium quekettii</name>
    <dbReference type="NCBI Taxonomy" id="121088"/>
    <lineage>
        <taxon>Eukaryota</taxon>
        <taxon>Viridiplantae</taxon>
        <taxon>Chlorophyta</taxon>
        <taxon>core chlorophytes</taxon>
        <taxon>Ulvophyceae</taxon>
        <taxon>TCBD clade</taxon>
        <taxon>Bryopsidales</taxon>
        <taxon>Ostreobineae</taxon>
        <taxon>Ostreobiaceae</taxon>
        <taxon>Ostreobium</taxon>
    </lineage>
</organism>
<feature type="compositionally biased region" description="Basic and acidic residues" evidence="1">
    <location>
        <begin position="309"/>
        <end position="324"/>
    </location>
</feature>
<dbReference type="Proteomes" id="UP000708148">
    <property type="component" value="Unassembled WGS sequence"/>
</dbReference>
<dbReference type="EMBL" id="CAJHUC010000731">
    <property type="protein sequence ID" value="CAD7697934.1"/>
    <property type="molecule type" value="Genomic_DNA"/>
</dbReference>
<protein>
    <submittedName>
        <fullName evidence="2">Uncharacterized protein</fullName>
    </submittedName>
</protein>
<name>A0A8S1IW88_9CHLO</name>
<proteinExistence type="predicted"/>
<feature type="compositionally biased region" description="Polar residues" evidence="1">
    <location>
        <begin position="195"/>
        <end position="206"/>
    </location>
</feature>
<gene>
    <name evidence="2" type="ORF">OSTQU699_LOCUS3294</name>
</gene>
<evidence type="ECO:0000313" key="2">
    <source>
        <dbReference type="EMBL" id="CAD7697934.1"/>
    </source>
</evidence>
<comment type="caution">
    <text evidence="2">The sequence shown here is derived from an EMBL/GenBank/DDBJ whole genome shotgun (WGS) entry which is preliminary data.</text>
</comment>
<evidence type="ECO:0000256" key="1">
    <source>
        <dbReference type="SAM" id="MobiDB-lite"/>
    </source>
</evidence>
<dbReference type="AlphaFoldDB" id="A0A8S1IW88"/>
<accession>A0A8S1IW88</accession>
<sequence>MVGHVEPLLSEYKALVLTYEVLKEGIRNKDAAAVSRVITESLEGHKWKSVWPSYGHLVERHPYLCVGVYDLTVPNVTDLLNEYKELVLKYEVLELALCRREEQYWDSLADKDLASICSEARSENPKMDRLDSIASEPTDLAEQLNQLRAEVSLPATSNGDGNETVAGGKRSRGQGEMETGQSQVGRQAISGGASGSENPPQPTFSGSLMDAPVPMPEPSSADLPDLLSGIESTDVQVGVLPSDQAREAVPGVGREADGRLAGSAAAVAEADSAHLEQGAGCDGGGAAGESAGREGGEEMFAGLSLANSGEEHPSVNIDPGHDPVDAPVAGVANMEPQAGA</sequence>
<evidence type="ECO:0000313" key="3">
    <source>
        <dbReference type="Proteomes" id="UP000708148"/>
    </source>
</evidence>
<reference evidence="2" key="1">
    <citation type="submission" date="2020-12" db="EMBL/GenBank/DDBJ databases">
        <authorList>
            <person name="Iha C."/>
        </authorList>
    </citation>
    <scope>NUCLEOTIDE SEQUENCE</scope>
</reference>
<feature type="region of interest" description="Disordered" evidence="1">
    <location>
        <begin position="276"/>
        <end position="340"/>
    </location>
</feature>
<keyword evidence="3" id="KW-1185">Reference proteome</keyword>
<feature type="region of interest" description="Disordered" evidence="1">
    <location>
        <begin position="151"/>
        <end position="219"/>
    </location>
</feature>